<comment type="similarity">
    <text evidence="1">Belongs to the aldehyde dehydrogenase family.</text>
</comment>
<reference evidence="7 8" key="1">
    <citation type="submission" date="2015-06" db="EMBL/GenBank/DDBJ databases">
        <title>Talaromyces atroroseus IBT 11181 draft genome.</title>
        <authorList>
            <person name="Rasmussen K.B."/>
            <person name="Rasmussen S."/>
            <person name="Petersen B."/>
            <person name="Sicheritz-Ponten T."/>
            <person name="Mortensen U.H."/>
            <person name="Thrane U."/>
        </authorList>
    </citation>
    <scope>NUCLEOTIDE SEQUENCE [LARGE SCALE GENOMIC DNA]</scope>
    <source>
        <strain evidence="7 8">IBT 11181</strain>
    </source>
</reference>
<dbReference type="OrthoDB" id="310895at2759"/>
<keyword evidence="2" id="KW-0521">NADP</keyword>
<feature type="domain" description="Aldehyde dehydrogenase" evidence="6">
    <location>
        <begin position="242"/>
        <end position="697"/>
    </location>
</feature>
<name>A0A225ALN6_TALAT</name>
<dbReference type="STRING" id="1441469.A0A225ALN6"/>
<organism evidence="7 8">
    <name type="scientific">Talaromyces atroroseus</name>
    <dbReference type="NCBI Taxonomy" id="1441469"/>
    <lineage>
        <taxon>Eukaryota</taxon>
        <taxon>Fungi</taxon>
        <taxon>Dikarya</taxon>
        <taxon>Ascomycota</taxon>
        <taxon>Pezizomycotina</taxon>
        <taxon>Eurotiomycetes</taxon>
        <taxon>Eurotiomycetidae</taxon>
        <taxon>Eurotiales</taxon>
        <taxon>Trichocomaceae</taxon>
        <taxon>Talaromyces</taxon>
        <taxon>Talaromyces sect. Trachyspermi</taxon>
    </lineage>
</organism>
<dbReference type="CDD" id="cd07105">
    <property type="entry name" value="ALDH_SaliADH"/>
    <property type="match status" value="1"/>
</dbReference>
<dbReference type="GO" id="GO:0043386">
    <property type="term" value="P:mycotoxin biosynthetic process"/>
    <property type="evidence" value="ECO:0007669"/>
    <property type="project" value="InterPro"/>
</dbReference>
<dbReference type="InterPro" id="IPR016163">
    <property type="entry name" value="Ald_DH_C"/>
</dbReference>
<dbReference type="InterPro" id="IPR016162">
    <property type="entry name" value="Ald_DH_N"/>
</dbReference>
<dbReference type="Gene3D" id="3.40.605.10">
    <property type="entry name" value="Aldehyde Dehydrogenase, Chain A, domain 1"/>
    <property type="match status" value="1"/>
</dbReference>
<dbReference type="InterPro" id="IPR016161">
    <property type="entry name" value="Ald_DH/histidinol_DH"/>
</dbReference>
<evidence type="ECO:0000256" key="4">
    <source>
        <dbReference type="ARBA" id="ARBA00035112"/>
    </source>
</evidence>
<dbReference type="SUPFAM" id="SSF53720">
    <property type="entry name" value="ALDH-like"/>
    <property type="match status" value="1"/>
</dbReference>
<dbReference type="Pfam" id="PF11807">
    <property type="entry name" value="UstYa"/>
    <property type="match status" value="1"/>
</dbReference>
<protein>
    <recommendedName>
        <fullName evidence="6">Aldehyde dehydrogenase domain-containing protein</fullName>
    </recommendedName>
</protein>
<dbReference type="PANTHER" id="PTHR43353:SF2">
    <property type="entry name" value="ALDEHYDE DEHYDROGENASE FAMILY PROTEIN (AFU_ORTHOLOGUE AFUA_8G05520)"/>
    <property type="match status" value="1"/>
</dbReference>
<evidence type="ECO:0000256" key="1">
    <source>
        <dbReference type="ARBA" id="ARBA00009986"/>
    </source>
</evidence>
<dbReference type="PANTHER" id="PTHR43353">
    <property type="entry name" value="SUCCINATE-SEMIALDEHYDE DEHYDROGENASE, MITOCHONDRIAL"/>
    <property type="match status" value="1"/>
</dbReference>
<evidence type="ECO:0000313" key="7">
    <source>
        <dbReference type="EMBL" id="OKL61820.1"/>
    </source>
</evidence>
<keyword evidence="5" id="KW-0812">Transmembrane</keyword>
<keyword evidence="3" id="KW-0560">Oxidoreductase</keyword>
<gene>
    <name evidence="7" type="ORF">UA08_03024</name>
</gene>
<dbReference type="FunFam" id="3.40.605.10:FF:000012">
    <property type="entry name" value="NAD-dependent succinate-semialdehyde dehydrogenase"/>
    <property type="match status" value="1"/>
</dbReference>
<sequence>MWFLKRFTDMSSQSSSIKYQSLTGSQSDEAEIKPLFLARSWVNWAAFPLLAIVALVMIFLAGRQSALKSYLNESHGLLVPPGTVHQVWEHNLTFSQRPTPESEAAWDSLIPVGRGFVHHPQLAPFVANIAVFHQLHCLHAIRVAYYTIHNDTSIDDGHLRHCFDYLRQALMCAADTNLEHVNRETRITTGWGSDKLCRDYGQVVDWAVQWANSSDTGIMNLLEMSSAHRVPLIIHGEEEAGESAFDVISPYTNKTCWTAASATPTDAIRAIESSERAFPAWSSTKPTVRRDILLKAADILESRLEQNAEFMRVEMGADVASSTGFVAPLGIKMLRDIACRITSVCGHVPVVEAEGQSAIVYREPMGVILGIVPWNAPYVFAIRAAACALAGGNTTVIKSSEQTPRCYYAVARAFLDAGLPAGCFNLVSTRPQDALVVVNTMIEHPAIRKVNFTGSTAVGRKVAALCGQNLKPCLMELGGKNNAIVCEDANLETAALAVLMGAFINSGQICMSTDRIILNSAIAQDFNIIFKKMFDGFFSELAPTIVSMAAKKRVSALICDALSAGAEVAHGVFNGDIESDPASVRMPPVVLGNVNESMRAWQEESFASFAAYMVVDSDDEAIRLANAGGYGLSAAVFTEDLRKGLAMAKKIQSGAVHINSMTVHDEPALPHGGVKNSGWGRFNTEEGVKEFLATKSVTWMD</sequence>
<dbReference type="Gene3D" id="3.40.309.10">
    <property type="entry name" value="Aldehyde Dehydrogenase, Chain A, domain 2"/>
    <property type="match status" value="1"/>
</dbReference>
<dbReference type="AlphaFoldDB" id="A0A225ALN6"/>
<keyword evidence="8" id="KW-1185">Reference proteome</keyword>
<keyword evidence="5" id="KW-1133">Transmembrane helix</keyword>
<dbReference type="InterPro" id="IPR050740">
    <property type="entry name" value="Aldehyde_DH_Superfamily"/>
</dbReference>
<evidence type="ECO:0000256" key="3">
    <source>
        <dbReference type="ARBA" id="ARBA00023002"/>
    </source>
</evidence>
<dbReference type="InterPro" id="IPR021765">
    <property type="entry name" value="UstYa-like"/>
</dbReference>
<dbReference type="Proteomes" id="UP000214365">
    <property type="component" value="Unassembled WGS sequence"/>
</dbReference>
<dbReference type="GO" id="GO:0009450">
    <property type="term" value="P:gamma-aminobutyric acid catabolic process"/>
    <property type="evidence" value="ECO:0007669"/>
    <property type="project" value="TreeGrafter"/>
</dbReference>
<evidence type="ECO:0000313" key="8">
    <source>
        <dbReference type="Proteomes" id="UP000214365"/>
    </source>
</evidence>
<dbReference type="RefSeq" id="XP_020121941.1">
    <property type="nucleotide sequence ID" value="XM_020265130.1"/>
</dbReference>
<comment type="caution">
    <text evidence="7">The sequence shown here is derived from an EMBL/GenBank/DDBJ whole genome shotgun (WGS) entry which is preliminary data.</text>
</comment>
<dbReference type="InterPro" id="IPR015590">
    <property type="entry name" value="Aldehyde_DH_dom"/>
</dbReference>
<dbReference type="Pfam" id="PF00171">
    <property type="entry name" value="Aldedh"/>
    <property type="match status" value="1"/>
</dbReference>
<feature type="transmembrane region" description="Helical" evidence="5">
    <location>
        <begin position="41"/>
        <end position="61"/>
    </location>
</feature>
<comment type="similarity">
    <text evidence="4">Belongs to the ustYa family.</text>
</comment>
<proteinExistence type="inferred from homology"/>
<dbReference type="EMBL" id="LFMY01000003">
    <property type="protein sequence ID" value="OKL61820.1"/>
    <property type="molecule type" value="Genomic_DNA"/>
</dbReference>
<dbReference type="GO" id="GO:0004777">
    <property type="term" value="F:succinate-semialdehyde dehydrogenase (NAD+) activity"/>
    <property type="evidence" value="ECO:0007669"/>
    <property type="project" value="TreeGrafter"/>
</dbReference>
<evidence type="ECO:0000256" key="5">
    <source>
        <dbReference type="SAM" id="Phobius"/>
    </source>
</evidence>
<accession>A0A225ALN6</accession>
<evidence type="ECO:0000256" key="2">
    <source>
        <dbReference type="ARBA" id="ARBA00022857"/>
    </source>
</evidence>
<keyword evidence="5" id="KW-0472">Membrane</keyword>
<evidence type="ECO:0000259" key="6">
    <source>
        <dbReference type="Pfam" id="PF00171"/>
    </source>
</evidence>
<dbReference type="GeneID" id="31002779"/>